<keyword evidence="8" id="KW-0406">Ion transport</keyword>
<reference evidence="11 12" key="1">
    <citation type="submission" date="2016-10" db="EMBL/GenBank/DDBJ databases">
        <authorList>
            <person name="de Groot N.N."/>
        </authorList>
    </citation>
    <scope>NUCLEOTIDE SEQUENCE [LARGE SCALE GENOMIC DNA]</scope>
    <source>
        <strain evidence="11 12">DSM 21771</strain>
    </source>
</reference>
<dbReference type="InterPro" id="IPR004772">
    <property type="entry name" value="TrkH"/>
</dbReference>
<accession>A0A1G8MAZ6</accession>
<evidence type="ECO:0000256" key="4">
    <source>
        <dbReference type="ARBA" id="ARBA00022538"/>
    </source>
</evidence>
<dbReference type="GO" id="GO:0015379">
    <property type="term" value="F:potassium:chloride symporter activity"/>
    <property type="evidence" value="ECO:0007669"/>
    <property type="project" value="InterPro"/>
</dbReference>
<dbReference type="NCBIfam" id="TIGR00933">
    <property type="entry name" value="2a38"/>
    <property type="match status" value="1"/>
</dbReference>
<dbReference type="RefSeq" id="WP_090397149.1">
    <property type="nucleotide sequence ID" value="NZ_FNEN01000004.1"/>
</dbReference>
<comment type="subcellular location">
    <subcellularLocation>
        <location evidence="1">Cell membrane</location>
        <topology evidence="1">Multi-pass membrane protein</topology>
    </subcellularLocation>
</comment>
<feature type="transmembrane region" description="Helical" evidence="10">
    <location>
        <begin position="283"/>
        <end position="302"/>
    </location>
</feature>
<evidence type="ECO:0000256" key="8">
    <source>
        <dbReference type="ARBA" id="ARBA00023065"/>
    </source>
</evidence>
<dbReference type="GO" id="GO:0005886">
    <property type="term" value="C:plasma membrane"/>
    <property type="evidence" value="ECO:0007669"/>
    <property type="project" value="UniProtKB-SubCell"/>
</dbReference>
<proteinExistence type="predicted"/>
<feature type="transmembrane region" description="Helical" evidence="10">
    <location>
        <begin position="76"/>
        <end position="103"/>
    </location>
</feature>
<dbReference type="EMBL" id="FNEN01000004">
    <property type="protein sequence ID" value="SDI64570.1"/>
    <property type="molecule type" value="Genomic_DNA"/>
</dbReference>
<evidence type="ECO:0000256" key="5">
    <source>
        <dbReference type="ARBA" id="ARBA00022692"/>
    </source>
</evidence>
<dbReference type="InterPro" id="IPR003445">
    <property type="entry name" value="Cat_transpt"/>
</dbReference>
<keyword evidence="4" id="KW-0633">Potassium transport</keyword>
<feature type="transmembrane region" description="Helical" evidence="10">
    <location>
        <begin position="15"/>
        <end position="33"/>
    </location>
</feature>
<keyword evidence="9 10" id="KW-0472">Membrane</keyword>
<keyword evidence="3" id="KW-1003">Cell membrane</keyword>
<dbReference type="PANTHER" id="PTHR32024">
    <property type="entry name" value="TRK SYSTEM POTASSIUM UPTAKE PROTEIN TRKG-RELATED"/>
    <property type="match status" value="1"/>
</dbReference>
<keyword evidence="12" id="KW-1185">Reference proteome</keyword>
<evidence type="ECO:0000313" key="12">
    <source>
        <dbReference type="Proteomes" id="UP000198853"/>
    </source>
</evidence>
<keyword evidence="5 10" id="KW-0812">Transmembrane</keyword>
<feature type="transmembrane region" description="Helical" evidence="10">
    <location>
        <begin position="226"/>
        <end position="250"/>
    </location>
</feature>
<feature type="transmembrane region" description="Helical" evidence="10">
    <location>
        <begin position="191"/>
        <end position="214"/>
    </location>
</feature>
<feature type="transmembrane region" description="Helical" evidence="10">
    <location>
        <begin position="407"/>
        <end position="427"/>
    </location>
</feature>
<feature type="transmembrane region" description="Helical" evidence="10">
    <location>
        <begin position="348"/>
        <end position="369"/>
    </location>
</feature>
<keyword evidence="7 10" id="KW-1133">Transmembrane helix</keyword>
<keyword evidence="2" id="KW-0813">Transport</keyword>
<evidence type="ECO:0000313" key="11">
    <source>
        <dbReference type="EMBL" id="SDI64570.1"/>
    </source>
</evidence>
<evidence type="ECO:0000256" key="6">
    <source>
        <dbReference type="ARBA" id="ARBA00022958"/>
    </source>
</evidence>
<evidence type="ECO:0000256" key="2">
    <source>
        <dbReference type="ARBA" id="ARBA00022448"/>
    </source>
</evidence>
<protein>
    <submittedName>
        <fullName evidence="11">Trk system potassium uptake protein TrkH</fullName>
    </submittedName>
</protein>
<organism evidence="11 12">
    <name type="scientific">Natribacillus halophilus</name>
    <dbReference type="NCBI Taxonomy" id="549003"/>
    <lineage>
        <taxon>Bacteria</taxon>
        <taxon>Bacillati</taxon>
        <taxon>Bacillota</taxon>
        <taxon>Bacilli</taxon>
        <taxon>Bacillales</taxon>
        <taxon>Bacillaceae</taxon>
        <taxon>Natribacillus</taxon>
    </lineage>
</organism>
<evidence type="ECO:0000256" key="1">
    <source>
        <dbReference type="ARBA" id="ARBA00004651"/>
    </source>
</evidence>
<keyword evidence="6" id="KW-0630">Potassium</keyword>
<evidence type="ECO:0000256" key="3">
    <source>
        <dbReference type="ARBA" id="ARBA00022475"/>
    </source>
</evidence>
<evidence type="ECO:0000256" key="9">
    <source>
        <dbReference type="ARBA" id="ARBA00023136"/>
    </source>
</evidence>
<feature type="transmembrane region" description="Helical" evidence="10">
    <location>
        <begin position="375"/>
        <end position="395"/>
    </location>
</feature>
<feature type="transmembrane region" description="Helical" evidence="10">
    <location>
        <begin position="45"/>
        <end position="64"/>
    </location>
</feature>
<dbReference type="Pfam" id="PF02386">
    <property type="entry name" value="TrkH"/>
    <property type="match status" value="1"/>
</dbReference>
<dbReference type="Proteomes" id="UP000198853">
    <property type="component" value="Unassembled WGS sequence"/>
</dbReference>
<dbReference type="AlphaFoldDB" id="A0A1G8MAZ6"/>
<dbReference type="OrthoDB" id="9810952at2"/>
<gene>
    <name evidence="11" type="ORF">SAMN04488123_10446</name>
</gene>
<evidence type="ECO:0000256" key="10">
    <source>
        <dbReference type="SAM" id="Phobius"/>
    </source>
</evidence>
<evidence type="ECO:0000256" key="7">
    <source>
        <dbReference type="ARBA" id="ARBA00022989"/>
    </source>
</evidence>
<dbReference type="PANTHER" id="PTHR32024:SF1">
    <property type="entry name" value="KTR SYSTEM POTASSIUM UPTAKE PROTEIN B"/>
    <property type="match status" value="1"/>
</dbReference>
<sequence>MISPKKTIQFSPPQWIILGFIILIIIGTILLALPQASANGESIGFLDALFMAVSAVCVTGLAVLEPGGDFSVFGQAIIIVLVQLGGLGFMIFGVSVAILVGKVMGMKYRLLLQPTTNTFSARGIIRLAVTILLLALSLEAITAIILTIHWSSEFGWTEAAYSALFHSVMAFNNAGFTLFDNSMEDYIGDPIVNLSLSVLFIMGGLGFMVLVDLYRKRSLRKLSLHSKLVLVTSSVLLVGGFLFLFIVGLFNPATEGLSLSERLWSAYFQSATARSAGFNTFDVGSMFVASQFFIIVLMFIGASTGGTGGGIKTNTFAILVLATINTFRSGHQVHAFHRKIALETVMRALAVVVSSLAWIIGATLLLTMTEGIYDVHFLTTLFDVVSAFSTAGLSMGLTEELSSIGKVIMMVTMFVGRLGPLTLAYALTYKQTPTKISYPEDKVLIG</sequence>
<name>A0A1G8MAZ6_9BACI</name>
<feature type="transmembrane region" description="Helical" evidence="10">
    <location>
        <begin position="124"/>
        <end position="148"/>
    </location>
</feature>